<organism evidence="1 2">
    <name type="scientific">Solea senegalensis</name>
    <name type="common">Senegalese sole</name>
    <dbReference type="NCBI Taxonomy" id="28829"/>
    <lineage>
        <taxon>Eukaryota</taxon>
        <taxon>Metazoa</taxon>
        <taxon>Chordata</taxon>
        <taxon>Craniata</taxon>
        <taxon>Vertebrata</taxon>
        <taxon>Euteleostomi</taxon>
        <taxon>Actinopterygii</taxon>
        <taxon>Neopterygii</taxon>
        <taxon>Teleostei</taxon>
        <taxon>Neoteleostei</taxon>
        <taxon>Acanthomorphata</taxon>
        <taxon>Carangaria</taxon>
        <taxon>Pleuronectiformes</taxon>
        <taxon>Pleuronectoidei</taxon>
        <taxon>Soleidae</taxon>
        <taxon>Solea</taxon>
    </lineage>
</organism>
<comment type="caution">
    <text evidence="1">The sequence shown here is derived from an EMBL/GenBank/DDBJ whole genome shotgun (WGS) entry which is preliminary data.</text>
</comment>
<protein>
    <submittedName>
        <fullName evidence="1">Uncharacterized protein</fullName>
    </submittedName>
</protein>
<name>A0AAV6QEQ1_SOLSE</name>
<dbReference type="EMBL" id="JAGKHQ010000017">
    <property type="protein sequence ID" value="KAG7489739.1"/>
    <property type="molecule type" value="Genomic_DNA"/>
</dbReference>
<evidence type="ECO:0000313" key="1">
    <source>
        <dbReference type="EMBL" id="KAG7489739.1"/>
    </source>
</evidence>
<sequence>MRSRYSDRGSGVTAMFVKNWIKADGFLKHQTSAIRLDYQERDREEKRRTRWLLLIHHSLRSQGAQCDLHVSSVSLLNVHKENRSINRLKRRLRRRPTDARGRRRKTSCLERCCRRRRRSLESSLIS</sequence>
<reference evidence="1 2" key="1">
    <citation type="journal article" date="2021" name="Sci. Rep.">
        <title>Chromosome anchoring in Senegalese sole (Solea senegalensis) reveals sex-associated markers and genome rearrangements in flatfish.</title>
        <authorList>
            <person name="Guerrero-Cozar I."/>
            <person name="Gomez-Garrido J."/>
            <person name="Berbel C."/>
            <person name="Martinez-Blanch J.F."/>
            <person name="Alioto T."/>
            <person name="Claros M.G."/>
            <person name="Gagnaire P.A."/>
            <person name="Manchado M."/>
        </authorList>
    </citation>
    <scope>NUCLEOTIDE SEQUENCE [LARGE SCALE GENOMIC DNA]</scope>
    <source>
        <strain evidence="1">Sse05_10M</strain>
    </source>
</reference>
<accession>A0AAV6QEQ1</accession>
<evidence type="ECO:0000313" key="2">
    <source>
        <dbReference type="Proteomes" id="UP000693946"/>
    </source>
</evidence>
<dbReference type="Proteomes" id="UP000693946">
    <property type="component" value="Linkage Group LG5"/>
</dbReference>
<keyword evidence="2" id="KW-1185">Reference proteome</keyword>
<dbReference type="AlphaFoldDB" id="A0AAV6QEQ1"/>
<gene>
    <name evidence="1" type="ORF">JOB18_019185</name>
</gene>
<proteinExistence type="predicted"/>